<dbReference type="EMBL" id="FQXJ01000010">
    <property type="protein sequence ID" value="SHI19664.1"/>
    <property type="molecule type" value="Genomic_DNA"/>
</dbReference>
<dbReference type="Proteomes" id="UP000183954">
    <property type="component" value="Unassembled WGS sequence"/>
</dbReference>
<proteinExistence type="predicted"/>
<dbReference type="AlphaFoldDB" id="A0A1M5Z687"/>
<dbReference type="STRING" id="1121420.SAMN02746098_02986"/>
<reference evidence="2" key="1">
    <citation type="submission" date="2016-11" db="EMBL/GenBank/DDBJ databases">
        <authorList>
            <person name="Varghese N."/>
            <person name="Submissions S."/>
        </authorList>
    </citation>
    <scope>NUCLEOTIDE SEQUENCE [LARGE SCALE GENOMIC DNA]</scope>
    <source>
        <strain evidence="2">DSM 15449</strain>
    </source>
</reference>
<keyword evidence="2" id="KW-1185">Reference proteome</keyword>
<dbReference type="RefSeq" id="WP_073030516.1">
    <property type="nucleotide sequence ID" value="NZ_FQXJ01000010.1"/>
</dbReference>
<gene>
    <name evidence="1" type="ORF">SAMN02746098_02986</name>
</gene>
<name>A0A1M5Z687_9FIRM</name>
<accession>A0A1M5Z687</accession>
<evidence type="ECO:0000313" key="2">
    <source>
        <dbReference type="Proteomes" id="UP000183954"/>
    </source>
</evidence>
<sequence>MKILMQPIEMIAWFTLEGTPNPIRYKMTSADASNAVVKVDRILTRSEKKLAGNRMIIFRCQSELNGLLKLYELKYELSTCKWFLYKA</sequence>
<protein>
    <submittedName>
        <fullName evidence="1">Uncharacterized protein</fullName>
    </submittedName>
</protein>
<dbReference type="OrthoDB" id="1707431at2"/>
<evidence type="ECO:0000313" key="1">
    <source>
        <dbReference type="EMBL" id="SHI19664.1"/>
    </source>
</evidence>
<organism evidence="1 2">
    <name type="scientific">Desulfosporosinus lacus DSM 15449</name>
    <dbReference type="NCBI Taxonomy" id="1121420"/>
    <lineage>
        <taxon>Bacteria</taxon>
        <taxon>Bacillati</taxon>
        <taxon>Bacillota</taxon>
        <taxon>Clostridia</taxon>
        <taxon>Eubacteriales</taxon>
        <taxon>Desulfitobacteriaceae</taxon>
        <taxon>Desulfosporosinus</taxon>
    </lineage>
</organism>